<comment type="subcellular location">
    <subcellularLocation>
        <location evidence="1">Cytoplasm</location>
    </subcellularLocation>
</comment>
<evidence type="ECO:0000313" key="6">
    <source>
        <dbReference type="Proteomes" id="UP000004705"/>
    </source>
</evidence>
<name>H8GES5_9PSEU</name>
<dbReference type="EMBL" id="CM001466">
    <property type="protein sequence ID" value="EHY89986.1"/>
    <property type="molecule type" value="Genomic_DNA"/>
</dbReference>
<gene>
    <name evidence="5" type="ORF">SacazDRAFT_03104</name>
</gene>
<evidence type="ECO:0000256" key="2">
    <source>
        <dbReference type="ARBA" id="ARBA00006411"/>
    </source>
</evidence>
<reference evidence="5 6" key="1">
    <citation type="journal article" date="2012" name="Stand. Genomic Sci.">
        <title>Genome sequence of the soil bacterium Saccharomonospora azurea type strain (NA-128(T)).</title>
        <authorList>
            <person name="Klenk H.P."/>
            <person name="Held B."/>
            <person name="Lucas S."/>
            <person name="Lapidus A."/>
            <person name="Copeland A."/>
            <person name="Hammon N."/>
            <person name="Pitluck S."/>
            <person name="Goodwin L.A."/>
            <person name="Han C."/>
            <person name="Tapia R."/>
            <person name="Brambilla E.M."/>
            <person name="Potter G."/>
            <person name="Land M."/>
            <person name="Ivanova N."/>
            <person name="Rohde M."/>
            <person name="Goker M."/>
            <person name="Detter J.C."/>
            <person name="Kyrpides N.C."/>
            <person name="Woyke T."/>
        </authorList>
    </citation>
    <scope>NUCLEOTIDE SEQUENCE [LARGE SCALE GENOMIC DNA]</scope>
    <source>
        <strain evidence="5 6">NA-128</strain>
    </source>
</reference>
<proteinExistence type="inferred from homology"/>
<keyword evidence="3" id="KW-0963">Cytoplasm</keyword>
<organism evidence="5 6">
    <name type="scientific">Saccharomonospora azurea NA-128</name>
    <dbReference type="NCBI Taxonomy" id="882081"/>
    <lineage>
        <taxon>Bacteria</taxon>
        <taxon>Bacillati</taxon>
        <taxon>Actinomycetota</taxon>
        <taxon>Actinomycetes</taxon>
        <taxon>Pseudonocardiales</taxon>
        <taxon>Pseudonocardiaceae</taxon>
        <taxon>Saccharomonospora</taxon>
    </lineage>
</organism>
<dbReference type="OrthoDB" id="3623746at2"/>
<protein>
    <recommendedName>
        <fullName evidence="7">ESX secretion-associated protein EspG</fullName>
    </recommendedName>
</protein>
<dbReference type="InterPro" id="IPR025734">
    <property type="entry name" value="EspG"/>
</dbReference>
<dbReference type="Proteomes" id="UP000004705">
    <property type="component" value="Chromosome"/>
</dbReference>
<evidence type="ECO:0000256" key="3">
    <source>
        <dbReference type="ARBA" id="ARBA00022490"/>
    </source>
</evidence>
<keyword evidence="6" id="KW-1185">Reference proteome</keyword>
<dbReference type="RefSeq" id="WP_005443089.1">
    <property type="nucleotide sequence ID" value="NZ_CM001466.1"/>
</dbReference>
<accession>H8GES5</accession>
<evidence type="ECO:0000256" key="1">
    <source>
        <dbReference type="ARBA" id="ARBA00004496"/>
    </source>
</evidence>
<sequence>MTVELALHTLLDALSTIGRHSAHAVFSGGARYVPPSAAPTVATEAAAELAAAGLAEGHRFSPEFEDLLHVLARPHTEYFAHVRSSEDQHHSLVAARGRSVVVAVRTGERVQLDLTAARALPAVLVDTLPPADVPSFEPFRVHTRQLRGEPDDSDGRTLHDLLSRPANGLGYLHVARHPDGSERREAPGTVCYLDVDLGRVGLHRDGDHITVFPGSPRGLTSSMVDLRATLD</sequence>
<keyword evidence="4" id="KW-0143">Chaperone</keyword>
<evidence type="ECO:0008006" key="7">
    <source>
        <dbReference type="Google" id="ProtNLM"/>
    </source>
</evidence>
<dbReference type="AlphaFoldDB" id="H8GES5"/>
<dbReference type="HOGENOM" id="CLU_088487_1_1_11"/>
<evidence type="ECO:0000313" key="5">
    <source>
        <dbReference type="EMBL" id="EHY89986.1"/>
    </source>
</evidence>
<comment type="similarity">
    <text evidence="2">Belongs to the EspG family.</text>
</comment>
<evidence type="ECO:0000256" key="4">
    <source>
        <dbReference type="ARBA" id="ARBA00023186"/>
    </source>
</evidence>
<dbReference type="Pfam" id="PF14011">
    <property type="entry name" value="ESX-1_EspG"/>
    <property type="match status" value="1"/>
</dbReference>